<feature type="region of interest" description="Disordered" evidence="1">
    <location>
        <begin position="18"/>
        <end position="42"/>
    </location>
</feature>
<organism evidence="2 3">
    <name type="scientific">Candidatus Desulfovibrio kirbyi</name>
    <dbReference type="NCBI Taxonomy" id="2696086"/>
    <lineage>
        <taxon>Bacteria</taxon>
        <taxon>Pseudomonadati</taxon>
        <taxon>Thermodesulfobacteriota</taxon>
        <taxon>Desulfovibrionia</taxon>
        <taxon>Desulfovibrionales</taxon>
        <taxon>Desulfovibrionaceae</taxon>
        <taxon>Desulfovibrio</taxon>
    </lineage>
</organism>
<evidence type="ECO:0000313" key="3">
    <source>
        <dbReference type="Proteomes" id="UP000505077"/>
    </source>
</evidence>
<reference evidence="2 3" key="1">
    <citation type="journal article" date="2020" name="ISME J.">
        <title>Parallel Reductive Genome Evolution in Desulfovibrio Ectosymbionts Independently Acquired by Trichonympha Protists in the Termite Gut.</title>
        <authorList>
            <person name="Takeuchi M."/>
            <person name="Kuwahara H."/>
            <person name="Murakami T."/>
            <person name="Takahashi K."/>
            <person name="Kajitani R."/>
            <person name="Toyoda A."/>
            <person name="Itoh T."/>
            <person name="Ohkuma M."/>
            <person name="Hongoh Y."/>
        </authorList>
    </citation>
    <scope>NUCLEOTIDE SEQUENCE [LARGE SCALE GENOMIC DNA]</scope>
    <source>
        <strain evidence="2">ZnDsv-02</strain>
    </source>
</reference>
<protein>
    <submittedName>
        <fullName evidence="2">CRISPR-associated protein Cas7 / type I-C</fullName>
    </submittedName>
</protein>
<dbReference type="InterPro" id="IPR006482">
    <property type="entry name" value="Cas7_Csh2/Csh2"/>
</dbReference>
<proteinExistence type="predicted"/>
<dbReference type="GO" id="GO:0043571">
    <property type="term" value="P:maintenance of CRISPR repeat elements"/>
    <property type="evidence" value="ECO:0007669"/>
    <property type="project" value="InterPro"/>
</dbReference>
<dbReference type="EMBL" id="BLLL01000007">
    <property type="protein sequence ID" value="GFH62927.1"/>
    <property type="molecule type" value="Genomic_DNA"/>
</dbReference>
<name>A0A6L2R5V1_9BACT</name>
<feature type="compositionally biased region" description="Basic and acidic residues" evidence="1">
    <location>
        <begin position="25"/>
        <end position="38"/>
    </location>
</feature>
<gene>
    <name evidence="2" type="primary">cas7</name>
    <name evidence="2" type="ORF">ZNDK_0698</name>
</gene>
<sequence length="299" mass="33724">MSDKMIARVTGLLIIEAVNSNPNGDPDRESDPRVRDNGQGEISPVSFKRKLRDLMELKEGPVCQTVTRDLNVPEGYLFEILESRGRVRPDIQKEMEEGQGKKDFDQSSFLRSPFVKKYWDARLFGNTFLEGGGNKGFIKTGIVQFGMGLSVAQVTIQRHTNTNKAGVQTGKNAGLAPLAYRVVQHGVYVMPFFINPSLANKSGCKPCDVELLRRLIPYAYDHTRSAIRPDVRIRHAWWMEHKDALGSCPDYLLVDALTPKRKGDDPLPSVSWTDYEVPNALPDDMRDLLARCDDLMRRT</sequence>
<accession>A0A6L2R5V1</accession>
<dbReference type="AlphaFoldDB" id="A0A6L2R5V1"/>
<dbReference type="Proteomes" id="UP000505077">
    <property type="component" value="Unassembled WGS sequence"/>
</dbReference>
<evidence type="ECO:0000256" key="1">
    <source>
        <dbReference type="SAM" id="MobiDB-lite"/>
    </source>
</evidence>
<dbReference type="Pfam" id="PF05107">
    <property type="entry name" value="Cas_Cas7"/>
    <property type="match status" value="1"/>
</dbReference>
<evidence type="ECO:0000313" key="2">
    <source>
        <dbReference type="EMBL" id="GFH62927.1"/>
    </source>
</evidence>
<comment type="caution">
    <text evidence="2">The sequence shown here is derived from an EMBL/GenBank/DDBJ whole genome shotgun (WGS) entry which is preliminary data.</text>
</comment>